<dbReference type="CDD" id="cd00082">
    <property type="entry name" value="HisKA"/>
    <property type="match status" value="1"/>
</dbReference>
<dbReference type="Gene3D" id="3.30.565.10">
    <property type="entry name" value="Histidine kinase-like ATPase, C-terminal domain"/>
    <property type="match status" value="1"/>
</dbReference>
<dbReference type="PROSITE" id="PS50109">
    <property type="entry name" value="HIS_KIN"/>
    <property type="match status" value="1"/>
</dbReference>
<gene>
    <name evidence="16" type="ORF">B0X71_04620</name>
</gene>
<dbReference type="SUPFAM" id="SSF47384">
    <property type="entry name" value="Homodimeric domain of signal transducing histidine kinase"/>
    <property type="match status" value="1"/>
</dbReference>
<dbReference type="InterPro" id="IPR011620">
    <property type="entry name" value="Sig_transdc_His_kinase_LytS_TM"/>
</dbReference>
<evidence type="ECO:0000313" key="17">
    <source>
        <dbReference type="Proteomes" id="UP000188184"/>
    </source>
</evidence>
<evidence type="ECO:0000256" key="4">
    <source>
        <dbReference type="ARBA" id="ARBA00022475"/>
    </source>
</evidence>
<dbReference type="EMBL" id="CP019640">
    <property type="protein sequence ID" value="AQQ55000.1"/>
    <property type="molecule type" value="Genomic_DNA"/>
</dbReference>
<evidence type="ECO:0000256" key="3">
    <source>
        <dbReference type="ARBA" id="ARBA00012438"/>
    </source>
</evidence>
<keyword evidence="6" id="KW-0808">Transferase</keyword>
<dbReference type="KEGG" id="pmar:B0X71_04620"/>
<dbReference type="GO" id="GO:0000155">
    <property type="term" value="F:phosphorelay sensor kinase activity"/>
    <property type="evidence" value="ECO:0007669"/>
    <property type="project" value="InterPro"/>
</dbReference>
<keyword evidence="11 14" id="KW-1133">Transmembrane helix</keyword>
<evidence type="ECO:0000256" key="10">
    <source>
        <dbReference type="ARBA" id="ARBA00022840"/>
    </source>
</evidence>
<dbReference type="InterPro" id="IPR003594">
    <property type="entry name" value="HATPase_dom"/>
</dbReference>
<keyword evidence="10" id="KW-0067">ATP-binding</keyword>
<dbReference type="Proteomes" id="UP000188184">
    <property type="component" value="Chromosome"/>
</dbReference>
<dbReference type="Pfam" id="PF00512">
    <property type="entry name" value="HisKA"/>
    <property type="match status" value="1"/>
</dbReference>
<evidence type="ECO:0000256" key="11">
    <source>
        <dbReference type="ARBA" id="ARBA00022989"/>
    </source>
</evidence>
<dbReference type="PANTHER" id="PTHR43065:SF46">
    <property type="entry name" value="C4-DICARBOXYLATE TRANSPORT SENSOR PROTEIN DCTB"/>
    <property type="match status" value="1"/>
</dbReference>
<feature type="transmembrane region" description="Helical" evidence="14">
    <location>
        <begin position="64"/>
        <end position="84"/>
    </location>
</feature>
<keyword evidence="9 16" id="KW-0418">Kinase</keyword>
<dbReference type="PANTHER" id="PTHR43065">
    <property type="entry name" value="SENSOR HISTIDINE KINASE"/>
    <property type="match status" value="1"/>
</dbReference>
<keyword evidence="13 14" id="KW-0472">Membrane</keyword>
<evidence type="ECO:0000256" key="12">
    <source>
        <dbReference type="ARBA" id="ARBA00023012"/>
    </source>
</evidence>
<dbReference type="InterPro" id="IPR036097">
    <property type="entry name" value="HisK_dim/P_sf"/>
</dbReference>
<evidence type="ECO:0000256" key="14">
    <source>
        <dbReference type="SAM" id="Phobius"/>
    </source>
</evidence>
<feature type="transmembrane region" description="Helical" evidence="14">
    <location>
        <begin position="96"/>
        <end position="115"/>
    </location>
</feature>
<dbReference type="SMART" id="SM00388">
    <property type="entry name" value="HisKA"/>
    <property type="match status" value="1"/>
</dbReference>
<evidence type="ECO:0000313" key="16">
    <source>
        <dbReference type="EMBL" id="AQQ55000.1"/>
    </source>
</evidence>
<evidence type="ECO:0000256" key="13">
    <source>
        <dbReference type="ARBA" id="ARBA00023136"/>
    </source>
</evidence>
<organism evidence="16 17">
    <name type="scientific">Planococcus lenghuensis</name>
    <dbReference type="NCBI Taxonomy" id="2213202"/>
    <lineage>
        <taxon>Bacteria</taxon>
        <taxon>Bacillati</taxon>
        <taxon>Bacillota</taxon>
        <taxon>Bacilli</taxon>
        <taxon>Bacillales</taxon>
        <taxon>Caryophanaceae</taxon>
        <taxon>Planococcus</taxon>
    </lineage>
</organism>
<keyword evidence="7 14" id="KW-0812">Transmembrane</keyword>
<comment type="catalytic activity">
    <reaction evidence="1">
        <text>ATP + protein L-histidine = ADP + protein N-phospho-L-histidine.</text>
        <dbReference type="EC" id="2.7.13.3"/>
    </reaction>
</comment>
<accession>A0A1Q2L3H8</accession>
<dbReference type="EC" id="2.7.13.3" evidence="3"/>
<feature type="transmembrane region" description="Helical" evidence="14">
    <location>
        <begin position="5"/>
        <end position="26"/>
    </location>
</feature>
<evidence type="ECO:0000256" key="5">
    <source>
        <dbReference type="ARBA" id="ARBA00022553"/>
    </source>
</evidence>
<sequence length="413" mass="46106">MINNFFFIIFPIVLYQLFAIAGRQQLFSKHKIILTALFSISSVLCVLFPYQFLSEDYIFDLRQVPLIVGGLYGGPAVSAVIFVVTSAVRIGIGGDGMYIAVLNLLLVAVVVPLLRNFYLRMGWLAKILFVFLVSITSLLFNLVAGHLLFGDPIHHIVDVWLMLMLNQGMIAAIAALLIERIQRQEYMLNALIKHEKLETVSHFAASVSHELRNPIQSIKGFVQLLNNHEYDRDRQTEFHNTILQEINAAEKLIEDYLIFAKPAYGRIETIHTKSEIEKIMNILGPYAAEREIKIVLTAPEDGLRIAVDPQKFQQAVINIIRNGIDAMPAGGLFSIVIQREKSAVLIKLTDSGSGMTKEEIQRLGEPYFSTKTTGTGLGMMVTYSVISQMHGEIDVISEKGQGTTFTLTFAAAE</sequence>
<feature type="domain" description="Histidine kinase" evidence="15">
    <location>
        <begin position="206"/>
        <end position="413"/>
    </location>
</feature>
<dbReference type="GO" id="GO:0071555">
    <property type="term" value="P:cell wall organization"/>
    <property type="evidence" value="ECO:0007669"/>
    <property type="project" value="InterPro"/>
</dbReference>
<dbReference type="InterPro" id="IPR036890">
    <property type="entry name" value="HATPase_C_sf"/>
</dbReference>
<keyword evidence="8" id="KW-0547">Nucleotide-binding</keyword>
<dbReference type="PRINTS" id="PR00344">
    <property type="entry name" value="BCTRLSENSOR"/>
</dbReference>
<dbReference type="GO" id="GO:0005886">
    <property type="term" value="C:plasma membrane"/>
    <property type="evidence" value="ECO:0007669"/>
    <property type="project" value="UniProtKB-SubCell"/>
</dbReference>
<dbReference type="SMART" id="SM00387">
    <property type="entry name" value="HATPase_c"/>
    <property type="match status" value="1"/>
</dbReference>
<dbReference type="Gene3D" id="1.10.287.130">
    <property type="match status" value="1"/>
</dbReference>
<reference evidence="16 17" key="1">
    <citation type="submission" date="2017-02" db="EMBL/GenBank/DDBJ databases">
        <title>The complete genomic sequence of a novel cold adapted crude oil-degrading bacterium Planococcus qaidamina Y42.</title>
        <authorList>
            <person name="Yang R."/>
        </authorList>
    </citation>
    <scope>NUCLEOTIDE SEQUENCE [LARGE SCALE GENOMIC DNA]</scope>
    <source>
        <strain evidence="16 17">Y42</strain>
    </source>
</reference>
<evidence type="ECO:0000259" key="15">
    <source>
        <dbReference type="PROSITE" id="PS50109"/>
    </source>
</evidence>
<keyword evidence="17" id="KW-1185">Reference proteome</keyword>
<dbReference type="Pfam" id="PF07694">
    <property type="entry name" value="5TM-5TMR_LYT"/>
    <property type="match status" value="1"/>
</dbReference>
<comment type="subcellular location">
    <subcellularLocation>
        <location evidence="2">Cell membrane</location>
        <topology evidence="2">Multi-pass membrane protein</topology>
    </subcellularLocation>
</comment>
<evidence type="ECO:0000256" key="1">
    <source>
        <dbReference type="ARBA" id="ARBA00000085"/>
    </source>
</evidence>
<dbReference type="SUPFAM" id="SSF55874">
    <property type="entry name" value="ATPase domain of HSP90 chaperone/DNA topoisomerase II/histidine kinase"/>
    <property type="match status" value="1"/>
</dbReference>
<proteinExistence type="predicted"/>
<feature type="transmembrane region" description="Helical" evidence="14">
    <location>
        <begin position="159"/>
        <end position="178"/>
    </location>
</feature>
<evidence type="ECO:0000256" key="6">
    <source>
        <dbReference type="ARBA" id="ARBA00022679"/>
    </source>
</evidence>
<keyword evidence="12" id="KW-0902">Two-component regulatory system</keyword>
<dbReference type="GO" id="GO:0005524">
    <property type="term" value="F:ATP binding"/>
    <property type="evidence" value="ECO:0007669"/>
    <property type="project" value="UniProtKB-KW"/>
</dbReference>
<dbReference type="Pfam" id="PF02518">
    <property type="entry name" value="HATPase_c"/>
    <property type="match status" value="1"/>
</dbReference>
<evidence type="ECO:0000256" key="2">
    <source>
        <dbReference type="ARBA" id="ARBA00004651"/>
    </source>
</evidence>
<feature type="transmembrane region" description="Helical" evidence="14">
    <location>
        <begin position="127"/>
        <end position="147"/>
    </location>
</feature>
<dbReference type="InterPro" id="IPR005467">
    <property type="entry name" value="His_kinase_dom"/>
</dbReference>
<name>A0A1Q2L3H8_9BACL</name>
<evidence type="ECO:0000256" key="9">
    <source>
        <dbReference type="ARBA" id="ARBA00022777"/>
    </source>
</evidence>
<feature type="transmembrane region" description="Helical" evidence="14">
    <location>
        <begin position="32"/>
        <end position="52"/>
    </location>
</feature>
<dbReference type="InterPro" id="IPR004358">
    <property type="entry name" value="Sig_transdc_His_kin-like_C"/>
</dbReference>
<protein>
    <recommendedName>
        <fullName evidence="3">histidine kinase</fullName>
        <ecNumber evidence="3">2.7.13.3</ecNumber>
    </recommendedName>
</protein>
<evidence type="ECO:0000256" key="8">
    <source>
        <dbReference type="ARBA" id="ARBA00022741"/>
    </source>
</evidence>
<keyword evidence="4" id="KW-1003">Cell membrane</keyword>
<dbReference type="InterPro" id="IPR003661">
    <property type="entry name" value="HisK_dim/P_dom"/>
</dbReference>
<evidence type="ECO:0000256" key="7">
    <source>
        <dbReference type="ARBA" id="ARBA00022692"/>
    </source>
</evidence>
<keyword evidence="5" id="KW-0597">Phosphoprotein</keyword>
<dbReference type="AlphaFoldDB" id="A0A1Q2L3H8"/>